<dbReference type="SUPFAM" id="SSF117281">
    <property type="entry name" value="Kelch motif"/>
    <property type="match status" value="1"/>
</dbReference>
<keyword evidence="2" id="KW-0677">Repeat</keyword>
<dbReference type="Gene3D" id="3.30.710.10">
    <property type="entry name" value="Potassium Channel Kv1.1, Chain A"/>
    <property type="match status" value="1"/>
</dbReference>
<dbReference type="InterPro" id="IPR006652">
    <property type="entry name" value="Kelch_1"/>
</dbReference>
<dbReference type="Gene3D" id="2.120.10.80">
    <property type="entry name" value="Kelch-type beta propeller"/>
    <property type="match status" value="1"/>
</dbReference>
<proteinExistence type="predicted"/>
<dbReference type="Pfam" id="PF01344">
    <property type="entry name" value="Kelch_1"/>
    <property type="match status" value="1"/>
</dbReference>
<name>A0A5E4Q1Q9_9NEOP</name>
<reference evidence="5 6" key="1">
    <citation type="submission" date="2017-07" db="EMBL/GenBank/DDBJ databases">
        <authorList>
            <person name="Talla V."/>
            <person name="Backstrom N."/>
        </authorList>
    </citation>
    <scope>NUCLEOTIDE SEQUENCE [LARGE SCALE GENOMIC DNA]</scope>
</reference>
<gene>
    <name evidence="5" type="ORF">LSINAPIS_LOCUS3792</name>
</gene>
<protein>
    <recommendedName>
        <fullName evidence="4">BTB domain-containing protein</fullName>
    </recommendedName>
</protein>
<sequence>MEYIHLYIRNREFHVRKEMLCEHSDYFRAMFSGNYIEKEQKEIHIDLLDPDTMELIVNYMIIGVIDLTEYDFATLCNISNAATFLQITELIKQMEYTLDMQLCESNWIETMMIAEQCIYSKLRKLAVTYGLFAFKKMKVEYIPLLNTLAWYLSHPYLDSENELNVFKFGFNWLQHNETGADAILIILGCLDLNKLSVKEINEIRKLISVYEYSLALKVVECVMSLINRGGNKLDTQFLKSHKQIICQEFTERVYIEVQNLVENCPTRKLTYTPIVPMWILKDSRLEMLPQCLYSYTEEKKFEKWLEVAEKNLWGWSAVNWSGNNLVVVCGEHGRGTGLFMQDVKVYDLLRQVWVKHGVQLPPRRHGGMAVVGDELFIIGGVGTFRVVLDTAIAYDLKRRSFRKIAKFPDAIQSPGVCSHQNKVYVTGHRNIYCYEDRNGFDEWKCVVQTNIRMSCMRSFKKHIYGIQSFFSQLYRFQPGVDSRLECITTFTHLPATICDLGDRLVVFTRTIGGCTEDLSVEEYTGKADEKPKLVYTQTDTTLRVNEFAGSCEVVLTNPPTEWELSDYLQRYLKRYE</sequence>
<evidence type="ECO:0000313" key="5">
    <source>
        <dbReference type="EMBL" id="VVC91003.1"/>
    </source>
</evidence>
<dbReference type="GO" id="GO:0003779">
    <property type="term" value="F:actin binding"/>
    <property type="evidence" value="ECO:0007669"/>
    <property type="project" value="UniProtKB-KW"/>
</dbReference>
<evidence type="ECO:0000256" key="2">
    <source>
        <dbReference type="ARBA" id="ARBA00022737"/>
    </source>
</evidence>
<dbReference type="InterPro" id="IPR011333">
    <property type="entry name" value="SKP1/BTB/POZ_sf"/>
</dbReference>
<dbReference type="InterPro" id="IPR000210">
    <property type="entry name" value="BTB/POZ_dom"/>
</dbReference>
<evidence type="ECO:0000256" key="3">
    <source>
        <dbReference type="ARBA" id="ARBA00023203"/>
    </source>
</evidence>
<evidence type="ECO:0000313" key="6">
    <source>
        <dbReference type="Proteomes" id="UP000324832"/>
    </source>
</evidence>
<dbReference type="PROSITE" id="PS50097">
    <property type="entry name" value="BTB"/>
    <property type="match status" value="1"/>
</dbReference>
<dbReference type="AlphaFoldDB" id="A0A5E4Q1Q9"/>
<evidence type="ECO:0000259" key="4">
    <source>
        <dbReference type="PROSITE" id="PS50097"/>
    </source>
</evidence>
<keyword evidence="6" id="KW-1185">Reference proteome</keyword>
<feature type="domain" description="BTB" evidence="4">
    <location>
        <begin position="2"/>
        <end position="69"/>
    </location>
</feature>
<dbReference type="SUPFAM" id="SSF54695">
    <property type="entry name" value="POZ domain"/>
    <property type="match status" value="1"/>
</dbReference>
<organism evidence="5 6">
    <name type="scientific">Leptidea sinapis</name>
    <dbReference type="NCBI Taxonomy" id="189913"/>
    <lineage>
        <taxon>Eukaryota</taxon>
        <taxon>Metazoa</taxon>
        <taxon>Ecdysozoa</taxon>
        <taxon>Arthropoda</taxon>
        <taxon>Hexapoda</taxon>
        <taxon>Insecta</taxon>
        <taxon>Pterygota</taxon>
        <taxon>Neoptera</taxon>
        <taxon>Endopterygota</taxon>
        <taxon>Lepidoptera</taxon>
        <taxon>Glossata</taxon>
        <taxon>Ditrysia</taxon>
        <taxon>Papilionoidea</taxon>
        <taxon>Pieridae</taxon>
        <taxon>Dismorphiinae</taxon>
        <taxon>Leptidea</taxon>
    </lineage>
</organism>
<keyword evidence="1" id="KW-0880">Kelch repeat</keyword>
<dbReference type="CDD" id="cd18186">
    <property type="entry name" value="BTB_POZ_ZBTB_KLHL-like"/>
    <property type="match status" value="1"/>
</dbReference>
<dbReference type="Pfam" id="PF00651">
    <property type="entry name" value="BTB"/>
    <property type="match status" value="1"/>
</dbReference>
<dbReference type="EMBL" id="FZQP02000926">
    <property type="protein sequence ID" value="VVC91003.1"/>
    <property type="molecule type" value="Genomic_DNA"/>
</dbReference>
<dbReference type="SMART" id="SM00225">
    <property type="entry name" value="BTB"/>
    <property type="match status" value="1"/>
</dbReference>
<dbReference type="Proteomes" id="UP000324832">
    <property type="component" value="Unassembled WGS sequence"/>
</dbReference>
<dbReference type="PANTHER" id="PTHR24412:SF480">
    <property type="entry name" value="KELCH-LIKE PROTEIN 8"/>
    <property type="match status" value="1"/>
</dbReference>
<accession>A0A5E4Q1Q9</accession>
<dbReference type="InterPro" id="IPR015915">
    <property type="entry name" value="Kelch-typ_b-propeller"/>
</dbReference>
<dbReference type="PANTHER" id="PTHR24412">
    <property type="entry name" value="KELCH PROTEIN"/>
    <property type="match status" value="1"/>
</dbReference>
<keyword evidence="3" id="KW-0009">Actin-binding</keyword>
<evidence type="ECO:0000256" key="1">
    <source>
        <dbReference type="ARBA" id="ARBA00022441"/>
    </source>
</evidence>